<feature type="region of interest" description="Disordered" evidence="1">
    <location>
        <begin position="154"/>
        <end position="225"/>
    </location>
</feature>
<accession>A0AA40ELJ5</accession>
<dbReference type="EMBL" id="JAUKUD010000006">
    <property type="protein sequence ID" value="KAK0741567.1"/>
    <property type="molecule type" value="Genomic_DNA"/>
</dbReference>
<feature type="compositionally biased region" description="Polar residues" evidence="1">
    <location>
        <begin position="268"/>
        <end position="283"/>
    </location>
</feature>
<sequence>MSGPNIFLSNGTCYTGPGQKLHESFIPCGNAAFGHITCCGAGDNCLANDACWGIHGTGYGSSLTYMAGCTDPEYKDPSCPKKIIAQPWVALTHCESSPGVWAVCSQINNPTTLQPGASCSCTNTASATIAFSDAAVLSSSASLPRATGESIQYFPGYYPTSPPGSDPTSGVGGDNTGGGSSVGGGDNPSPTGPGGSPNETGGSSPSGGNGAGNVNNPPQSASGMSSRTKTVIGVGVGVGVAFLLALLAVCLYRRRRRRVPRSDEGIAKTSNPRMSAASTTPTMSEADGRPISEADGKAARPWSMRSELEGSSVPAAGQPHHAGASKADANDAEGGLSPVAELPGSEGWQR</sequence>
<evidence type="ECO:0000256" key="2">
    <source>
        <dbReference type="SAM" id="Phobius"/>
    </source>
</evidence>
<feature type="region of interest" description="Disordered" evidence="1">
    <location>
        <begin position="258"/>
        <end position="350"/>
    </location>
</feature>
<keyword evidence="2" id="KW-0812">Transmembrane</keyword>
<feature type="compositionally biased region" description="Gly residues" evidence="1">
    <location>
        <begin position="170"/>
        <end position="186"/>
    </location>
</feature>
<organism evidence="3 4">
    <name type="scientific">Schizothecium vesticola</name>
    <dbReference type="NCBI Taxonomy" id="314040"/>
    <lineage>
        <taxon>Eukaryota</taxon>
        <taxon>Fungi</taxon>
        <taxon>Dikarya</taxon>
        <taxon>Ascomycota</taxon>
        <taxon>Pezizomycotina</taxon>
        <taxon>Sordariomycetes</taxon>
        <taxon>Sordariomycetidae</taxon>
        <taxon>Sordariales</taxon>
        <taxon>Schizotheciaceae</taxon>
        <taxon>Schizothecium</taxon>
    </lineage>
</organism>
<protein>
    <submittedName>
        <fullName evidence="3">Uncharacterized protein</fullName>
    </submittedName>
</protein>
<keyword evidence="4" id="KW-1185">Reference proteome</keyword>
<evidence type="ECO:0000313" key="4">
    <source>
        <dbReference type="Proteomes" id="UP001172155"/>
    </source>
</evidence>
<keyword evidence="2" id="KW-0472">Membrane</keyword>
<feature type="compositionally biased region" description="Basic and acidic residues" evidence="1">
    <location>
        <begin position="286"/>
        <end position="298"/>
    </location>
</feature>
<keyword evidence="2" id="KW-1133">Transmembrane helix</keyword>
<reference evidence="3" key="1">
    <citation type="submission" date="2023-06" db="EMBL/GenBank/DDBJ databases">
        <title>Genome-scale phylogeny and comparative genomics of the fungal order Sordariales.</title>
        <authorList>
            <consortium name="Lawrence Berkeley National Laboratory"/>
            <person name="Hensen N."/>
            <person name="Bonometti L."/>
            <person name="Westerberg I."/>
            <person name="Brannstrom I.O."/>
            <person name="Guillou S."/>
            <person name="Cros-Aarteil S."/>
            <person name="Calhoun S."/>
            <person name="Haridas S."/>
            <person name="Kuo A."/>
            <person name="Mondo S."/>
            <person name="Pangilinan J."/>
            <person name="Riley R."/>
            <person name="LaButti K."/>
            <person name="Andreopoulos B."/>
            <person name="Lipzen A."/>
            <person name="Chen C."/>
            <person name="Yanf M."/>
            <person name="Daum C."/>
            <person name="Ng V."/>
            <person name="Clum A."/>
            <person name="Steindorff A."/>
            <person name="Ohm R."/>
            <person name="Martin F."/>
            <person name="Silar P."/>
            <person name="Natvig D."/>
            <person name="Lalanne C."/>
            <person name="Gautier V."/>
            <person name="Ament-velasquez S.L."/>
            <person name="Kruys A."/>
            <person name="Hutchinson M.I."/>
            <person name="Powell A.J."/>
            <person name="Barry K."/>
            <person name="Miller A.N."/>
            <person name="Grigoriev I.V."/>
            <person name="Debuchy R."/>
            <person name="Gladieux P."/>
            <person name="Thoren M.H."/>
            <person name="Johannesson H."/>
        </authorList>
    </citation>
    <scope>NUCLEOTIDE SEQUENCE</scope>
    <source>
        <strain evidence="3">SMH3187-1</strain>
    </source>
</reference>
<name>A0AA40ELJ5_9PEZI</name>
<feature type="transmembrane region" description="Helical" evidence="2">
    <location>
        <begin position="231"/>
        <end position="252"/>
    </location>
</feature>
<gene>
    <name evidence="3" type="ORF">B0T18DRAFT_432655</name>
</gene>
<dbReference type="Proteomes" id="UP001172155">
    <property type="component" value="Unassembled WGS sequence"/>
</dbReference>
<proteinExistence type="predicted"/>
<evidence type="ECO:0000256" key="1">
    <source>
        <dbReference type="SAM" id="MobiDB-lite"/>
    </source>
</evidence>
<evidence type="ECO:0000313" key="3">
    <source>
        <dbReference type="EMBL" id="KAK0741567.1"/>
    </source>
</evidence>
<dbReference type="AlphaFoldDB" id="A0AA40ELJ5"/>
<comment type="caution">
    <text evidence="3">The sequence shown here is derived from an EMBL/GenBank/DDBJ whole genome shotgun (WGS) entry which is preliminary data.</text>
</comment>